<dbReference type="InterPro" id="IPR036770">
    <property type="entry name" value="Ankyrin_rpt-contain_sf"/>
</dbReference>
<keyword evidence="6" id="KW-1185">Reference proteome</keyword>
<accession>A0A087G7C9</accession>
<feature type="repeat" description="ANK" evidence="1">
    <location>
        <begin position="189"/>
        <end position="222"/>
    </location>
</feature>
<feature type="region of interest" description="Disordered" evidence="2">
    <location>
        <begin position="246"/>
        <end position="265"/>
    </location>
</feature>
<dbReference type="EMBL" id="CM002876">
    <property type="protein sequence ID" value="KFK25781.1"/>
    <property type="molecule type" value="Genomic_DNA"/>
</dbReference>
<evidence type="ECO:0000313" key="6">
    <source>
        <dbReference type="Proteomes" id="UP000029120"/>
    </source>
</evidence>
<feature type="domain" description="PGG" evidence="4">
    <location>
        <begin position="288"/>
        <end position="321"/>
    </location>
</feature>
<evidence type="ECO:0000256" key="2">
    <source>
        <dbReference type="SAM" id="MobiDB-lite"/>
    </source>
</evidence>
<dbReference type="Gramene" id="KFK25781">
    <property type="protein sequence ID" value="KFK25781"/>
    <property type="gene ID" value="AALP_AA8G159500"/>
</dbReference>
<feature type="transmembrane region" description="Helical" evidence="3">
    <location>
        <begin position="394"/>
        <end position="414"/>
    </location>
</feature>
<dbReference type="Gene3D" id="1.25.40.20">
    <property type="entry name" value="Ankyrin repeat-containing domain"/>
    <property type="match status" value="1"/>
</dbReference>
<dbReference type="InterPro" id="IPR026961">
    <property type="entry name" value="PGG_dom"/>
</dbReference>
<keyword evidence="3" id="KW-0812">Transmembrane</keyword>
<dbReference type="OMA" id="LWMSPNY"/>
<proteinExistence type="predicted"/>
<evidence type="ECO:0000259" key="4">
    <source>
        <dbReference type="Pfam" id="PF13962"/>
    </source>
</evidence>
<dbReference type="PROSITE" id="PS50088">
    <property type="entry name" value="ANK_REPEAT"/>
    <property type="match status" value="1"/>
</dbReference>
<dbReference type="PANTHER" id="PTHR24128">
    <property type="entry name" value="HOMEOBOX PROTEIN WARIAI"/>
    <property type="match status" value="1"/>
</dbReference>
<dbReference type="eggNOG" id="KOG0504">
    <property type="taxonomic scope" value="Eukaryota"/>
</dbReference>
<feature type="region of interest" description="Disordered" evidence="2">
    <location>
        <begin position="353"/>
        <end position="374"/>
    </location>
</feature>
<feature type="transmembrane region" description="Helical" evidence="3">
    <location>
        <begin position="448"/>
        <end position="473"/>
    </location>
</feature>
<name>A0A087G7C9_ARAAL</name>
<feature type="region of interest" description="Disordered" evidence="2">
    <location>
        <begin position="312"/>
        <end position="332"/>
    </location>
</feature>
<feature type="compositionally biased region" description="Polar residues" evidence="2">
    <location>
        <begin position="251"/>
        <end position="264"/>
    </location>
</feature>
<dbReference type="PROSITE" id="PS50297">
    <property type="entry name" value="ANK_REP_REGION"/>
    <property type="match status" value="1"/>
</dbReference>
<evidence type="ECO:0000256" key="3">
    <source>
        <dbReference type="SAM" id="Phobius"/>
    </source>
</evidence>
<reference evidence="6" key="1">
    <citation type="journal article" date="2015" name="Nat. Plants">
        <title>Genome expansion of Arabis alpina linked with retrotransposition and reduced symmetric DNA methylation.</title>
        <authorList>
            <person name="Willing E.M."/>
            <person name="Rawat V."/>
            <person name="Mandakova T."/>
            <person name="Maumus F."/>
            <person name="James G.V."/>
            <person name="Nordstroem K.J."/>
            <person name="Becker C."/>
            <person name="Warthmann N."/>
            <person name="Chica C."/>
            <person name="Szarzynska B."/>
            <person name="Zytnicki M."/>
            <person name="Albani M.C."/>
            <person name="Kiefer C."/>
            <person name="Bergonzi S."/>
            <person name="Castaings L."/>
            <person name="Mateos J.L."/>
            <person name="Berns M.C."/>
            <person name="Bujdoso N."/>
            <person name="Piofczyk T."/>
            <person name="de Lorenzo L."/>
            <person name="Barrero-Sicilia C."/>
            <person name="Mateos I."/>
            <person name="Piednoel M."/>
            <person name="Hagmann J."/>
            <person name="Chen-Min-Tao R."/>
            <person name="Iglesias-Fernandez R."/>
            <person name="Schuster S.C."/>
            <person name="Alonso-Blanco C."/>
            <person name="Roudier F."/>
            <person name="Carbonero P."/>
            <person name="Paz-Ares J."/>
            <person name="Davis S.J."/>
            <person name="Pecinka A."/>
            <person name="Quesneville H."/>
            <person name="Colot V."/>
            <person name="Lysak M.A."/>
            <person name="Weigel D."/>
            <person name="Coupland G."/>
            <person name="Schneeberger K."/>
        </authorList>
    </citation>
    <scope>NUCLEOTIDE SEQUENCE [LARGE SCALE GENOMIC DNA]</scope>
    <source>
        <strain evidence="6">cv. Pajares</strain>
    </source>
</reference>
<dbReference type="Pfam" id="PF13962">
    <property type="entry name" value="PGG"/>
    <property type="match status" value="1"/>
</dbReference>
<dbReference type="Proteomes" id="UP000029120">
    <property type="component" value="Chromosome 8"/>
</dbReference>
<dbReference type="PANTHER" id="PTHR24128:SF87">
    <property type="entry name" value="ANKYRIN REPEAT FAMILY PROTEIN"/>
    <property type="match status" value="1"/>
</dbReference>
<dbReference type="Pfam" id="PF12796">
    <property type="entry name" value="Ank_2"/>
    <property type="match status" value="2"/>
</dbReference>
<sequence>MAERSLEAAAKSGNIDLLYELIIEDPYVLDKLDQVPFVDTPLHVAAAAGKTEFAMEMMNLKPSFARKLNAHGLTPLHLAVDHDHFCFALEVVKFDPSLIRLKGRQGMTPLLQAVSKKKMNLVSEFFLISPESIVDANVNGENAFHIAVNNKDQSEGLKDLKILMGWIQRLCQKDAELIETRVINRRDKDGNTALHLAAYENNRKAMKLMLKSSMINVNIENKEGLTVLDIAVLHTNGDMAKMVKKHGGKQRSVSSVNSKTTSDILGSRPSWCEKRRTRLIRSYSWISEARRNALLIVATLIITATYQTALQPPGGLRDSGESDKEAPPAPPTVVEAISESRVQAPPGSFYDNGEGSADALPGDHSGESSAEAPPGYVSSVKAGTVVIGEGTFTLLWLSNSAGLYLATALTLRLLSLGQESVFWYYPLFFPLLCAYFIAGIVISPDSVFFVIAWLTSLILLVLWGYVVSFWEWVQSKRIKMRQPKSALVWEGITTFDQAKGLAPKGYVIRW</sequence>
<gene>
    <name evidence="5" type="ordered locus">AALP_Aa8g159500</name>
</gene>
<keyword evidence="3" id="KW-1133">Transmembrane helix</keyword>
<keyword evidence="1" id="KW-0040">ANK repeat</keyword>
<feature type="transmembrane region" description="Helical" evidence="3">
    <location>
        <begin position="421"/>
        <end position="442"/>
    </location>
</feature>
<dbReference type="OrthoDB" id="7729168at2759"/>
<dbReference type="InterPro" id="IPR002110">
    <property type="entry name" value="Ankyrin_rpt"/>
</dbReference>
<evidence type="ECO:0000256" key="1">
    <source>
        <dbReference type="PROSITE-ProRule" id="PRU00023"/>
    </source>
</evidence>
<dbReference type="SMART" id="SM00248">
    <property type="entry name" value="ANK"/>
    <property type="match status" value="6"/>
</dbReference>
<dbReference type="AlphaFoldDB" id="A0A087G7C9"/>
<keyword evidence="3" id="KW-0472">Membrane</keyword>
<organism evidence="5 6">
    <name type="scientific">Arabis alpina</name>
    <name type="common">Alpine rock-cress</name>
    <dbReference type="NCBI Taxonomy" id="50452"/>
    <lineage>
        <taxon>Eukaryota</taxon>
        <taxon>Viridiplantae</taxon>
        <taxon>Streptophyta</taxon>
        <taxon>Embryophyta</taxon>
        <taxon>Tracheophyta</taxon>
        <taxon>Spermatophyta</taxon>
        <taxon>Magnoliopsida</taxon>
        <taxon>eudicotyledons</taxon>
        <taxon>Gunneridae</taxon>
        <taxon>Pentapetalae</taxon>
        <taxon>rosids</taxon>
        <taxon>malvids</taxon>
        <taxon>Brassicales</taxon>
        <taxon>Brassicaceae</taxon>
        <taxon>Arabideae</taxon>
        <taxon>Arabis</taxon>
    </lineage>
</organism>
<dbReference type="SUPFAM" id="SSF48403">
    <property type="entry name" value="Ankyrin repeat"/>
    <property type="match status" value="1"/>
</dbReference>
<evidence type="ECO:0000313" key="5">
    <source>
        <dbReference type="EMBL" id="KFK25781.1"/>
    </source>
</evidence>
<protein>
    <recommendedName>
        <fullName evidence="4">PGG domain-containing protein</fullName>
    </recommendedName>
</protein>